<dbReference type="EMBL" id="UINC01189474">
    <property type="protein sequence ID" value="SVE03179.1"/>
    <property type="molecule type" value="Genomic_DNA"/>
</dbReference>
<gene>
    <name evidence="2" type="ORF">METZ01_LOCUS456033</name>
</gene>
<name>A0A383A6H7_9ZZZZ</name>
<sequence length="53" mass="5954">VLTSELSLNYSKKKIFALLVIILIVSLGFKLYLVDFSSLPVEDTYGYVIRSIA</sequence>
<organism evidence="2">
    <name type="scientific">marine metagenome</name>
    <dbReference type="NCBI Taxonomy" id="408172"/>
    <lineage>
        <taxon>unclassified sequences</taxon>
        <taxon>metagenomes</taxon>
        <taxon>ecological metagenomes</taxon>
    </lineage>
</organism>
<keyword evidence="1" id="KW-1133">Transmembrane helix</keyword>
<feature type="transmembrane region" description="Helical" evidence="1">
    <location>
        <begin position="15"/>
        <end position="33"/>
    </location>
</feature>
<feature type="non-terminal residue" evidence="2">
    <location>
        <position position="1"/>
    </location>
</feature>
<keyword evidence="1" id="KW-0472">Membrane</keyword>
<reference evidence="2" key="1">
    <citation type="submission" date="2018-05" db="EMBL/GenBank/DDBJ databases">
        <authorList>
            <person name="Lanie J.A."/>
            <person name="Ng W.-L."/>
            <person name="Kazmierczak K.M."/>
            <person name="Andrzejewski T.M."/>
            <person name="Davidsen T.M."/>
            <person name="Wayne K.J."/>
            <person name="Tettelin H."/>
            <person name="Glass J.I."/>
            <person name="Rusch D."/>
            <person name="Podicherti R."/>
            <person name="Tsui H.-C.T."/>
            <person name="Winkler M.E."/>
        </authorList>
    </citation>
    <scope>NUCLEOTIDE SEQUENCE</scope>
</reference>
<dbReference type="AlphaFoldDB" id="A0A383A6H7"/>
<evidence type="ECO:0000256" key="1">
    <source>
        <dbReference type="SAM" id="Phobius"/>
    </source>
</evidence>
<keyword evidence="1" id="KW-0812">Transmembrane</keyword>
<proteinExistence type="predicted"/>
<evidence type="ECO:0000313" key="2">
    <source>
        <dbReference type="EMBL" id="SVE03179.1"/>
    </source>
</evidence>
<evidence type="ECO:0008006" key="3">
    <source>
        <dbReference type="Google" id="ProtNLM"/>
    </source>
</evidence>
<accession>A0A383A6H7</accession>
<feature type="non-terminal residue" evidence="2">
    <location>
        <position position="53"/>
    </location>
</feature>
<protein>
    <recommendedName>
        <fullName evidence="3">Peptidase S26 domain-containing protein</fullName>
    </recommendedName>
</protein>